<evidence type="ECO:0000256" key="3">
    <source>
        <dbReference type="ARBA" id="ARBA00012483"/>
    </source>
</evidence>
<evidence type="ECO:0000256" key="2">
    <source>
        <dbReference type="ARBA" id="ARBA00004906"/>
    </source>
</evidence>
<accession>A0A078BBQ5</accession>
<dbReference type="GO" id="GO:0007219">
    <property type="term" value="P:Notch signaling pathway"/>
    <property type="evidence" value="ECO:0007669"/>
    <property type="project" value="InterPro"/>
</dbReference>
<dbReference type="AlphaFoldDB" id="A0A078BBQ5"/>
<dbReference type="InterPro" id="IPR013083">
    <property type="entry name" value="Znf_RING/FYVE/PHD"/>
</dbReference>
<name>A0A078BBQ5_STYLE</name>
<organism evidence="7 8">
    <name type="scientific">Stylonychia lemnae</name>
    <name type="common">Ciliate</name>
    <dbReference type="NCBI Taxonomy" id="5949"/>
    <lineage>
        <taxon>Eukaryota</taxon>
        <taxon>Sar</taxon>
        <taxon>Alveolata</taxon>
        <taxon>Ciliophora</taxon>
        <taxon>Intramacronucleata</taxon>
        <taxon>Spirotrichea</taxon>
        <taxon>Stichotrichia</taxon>
        <taxon>Sporadotrichida</taxon>
        <taxon>Oxytrichidae</taxon>
        <taxon>Stylonychinae</taxon>
        <taxon>Stylonychia</taxon>
    </lineage>
</organism>
<dbReference type="InterPro" id="IPR039398">
    <property type="entry name" value="Deltex_fam"/>
</dbReference>
<comment type="pathway">
    <text evidence="2">Protein modification; protein ubiquitination.</text>
</comment>
<dbReference type="OrthoDB" id="527344at2759"/>
<dbReference type="Gene3D" id="3.30.40.10">
    <property type="entry name" value="Zinc/RING finger domain, C3HC4 (zinc finger)"/>
    <property type="match status" value="1"/>
</dbReference>
<dbReference type="EMBL" id="CCKQ01019779">
    <property type="protein sequence ID" value="CDW91819.1"/>
    <property type="molecule type" value="Genomic_DNA"/>
</dbReference>
<dbReference type="PANTHER" id="PTHR12622">
    <property type="entry name" value="DELTEX-RELATED"/>
    <property type="match status" value="1"/>
</dbReference>
<evidence type="ECO:0000313" key="8">
    <source>
        <dbReference type="Proteomes" id="UP000039865"/>
    </source>
</evidence>
<sequence length="274" mass="30642">MFISSEEAIILSIPLNLKLTIEEQVIDAQGKFDYDKENECCLCKCELYDDLKSLNMEIAIKNQQNLISSVQKGSSEILVVRLGQCQGMHFYHKECIEMQLKQSPEDNPFIKCAVCNKIYGKQVGDMPSGTMSWHSKSFRSCPLGGFTEEQSPHVIIIQYNIPSGRNKDGTQFHGTSRVAYLPGNIEGIKILTLLAEAFRRKLTFKVGTSITTGASNCVVWQGIHHKTSPTGGTSSFGYPDPTYFERVTDELKGRNVTLDQLTKPEDIKSGYIQV</sequence>
<dbReference type="InParanoid" id="A0A078BBQ5"/>
<dbReference type="Pfam" id="PF18102">
    <property type="entry name" value="DTC"/>
    <property type="match status" value="1"/>
</dbReference>
<dbReference type="SUPFAM" id="SSF57850">
    <property type="entry name" value="RING/U-box"/>
    <property type="match status" value="1"/>
</dbReference>
<keyword evidence="8" id="KW-1185">Reference proteome</keyword>
<proteinExistence type="predicted"/>
<evidence type="ECO:0000256" key="1">
    <source>
        <dbReference type="ARBA" id="ARBA00000900"/>
    </source>
</evidence>
<evidence type="ECO:0000256" key="5">
    <source>
        <dbReference type="ARBA" id="ARBA00022723"/>
    </source>
</evidence>
<keyword evidence="4" id="KW-0808">Transferase</keyword>
<protein>
    <recommendedName>
        <fullName evidence="3">RING-type E3 ubiquitin transferase</fullName>
        <ecNumber evidence="3">2.3.2.27</ecNumber>
    </recommendedName>
</protein>
<dbReference type="Proteomes" id="UP000039865">
    <property type="component" value="Unassembled WGS sequence"/>
</dbReference>
<dbReference type="GO" id="GO:0061630">
    <property type="term" value="F:ubiquitin protein ligase activity"/>
    <property type="evidence" value="ECO:0007669"/>
    <property type="project" value="UniProtKB-EC"/>
</dbReference>
<evidence type="ECO:0000313" key="7">
    <source>
        <dbReference type="EMBL" id="CDW91819.1"/>
    </source>
</evidence>
<gene>
    <name evidence="7" type="primary">Contig1514.g1660</name>
    <name evidence="7" type="ORF">STYLEM_20980</name>
</gene>
<evidence type="ECO:0000259" key="6">
    <source>
        <dbReference type="Pfam" id="PF18102"/>
    </source>
</evidence>
<dbReference type="OMA" id="NIDCTIC"/>
<dbReference type="InterPro" id="IPR039396">
    <property type="entry name" value="Deltex_C"/>
</dbReference>
<dbReference type="CDD" id="cd09633">
    <property type="entry name" value="Deltex_C"/>
    <property type="match status" value="1"/>
</dbReference>
<evidence type="ECO:0000256" key="4">
    <source>
        <dbReference type="ARBA" id="ARBA00022679"/>
    </source>
</evidence>
<comment type="catalytic activity">
    <reaction evidence="1">
        <text>S-ubiquitinyl-[E2 ubiquitin-conjugating enzyme]-L-cysteine + [acceptor protein]-L-lysine = [E2 ubiquitin-conjugating enzyme]-L-cysteine + N(6)-ubiquitinyl-[acceptor protein]-L-lysine.</text>
        <dbReference type="EC" id="2.3.2.27"/>
    </reaction>
</comment>
<dbReference type="GO" id="GO:0046872">
    <property type="term" value="F:metal ion binding"/>
    <property type="evidence" value="ECO:0007669"/>
    <property type="project" value="UniProtKB-KW"/>
</dbReference>
<dbReference type="Gene3D" id="3.30.390.130">
    <property type="match status" value="1"/>
</dbReference>
<dbReference type="EC" id="2.3.2.27" evidence="3"/>
<dbReference type="InterPro" id="IPR039399">
    <property type="entry name" value="Deltex_C_sf"/>
</dbReference>
<dbReference type="UniPathway" id="UPA00143"/>
<feature type="domain" description="Deltex C-terminal" evidence="6">
    <location>
        <begin position="124"/>
        <end position="254"/>
    </location>
</feature>
<keyword evidence="5" id="KW-0479">Metal-binding</keyword>
<reference evidence="7 8" key="1">
    <citation type="submission" date="2014-06" db="EMBL/GenBank/DDBJ databases">
        <authorList>
            <person name="Swart Estienne"/>
        </authorList>
    </citation>
    <scope>NUCLEOTIDE SEQUENCE [LARGE SCALE GENOMIC DNA]</scope>
    <source>
        <strain evidence="7 8">130c</strain>
    </source>
</reference>
<dbReference type="GO" id="GO:0016567">
    <property type="term" value="P:protein ubiquitination"/>
    <property type="evidence" value="ECO:0007669"/>
    <property type="project" value="UniProtKB-UniPathway"/>
</dbReference>